<dbReference type="InterPro" id="IPR028259">
    <property type="entry name" value="AP2-like_int_N"/>
</dbReference>
<dbReference type="GO" id="GO:0003677">
    <property type="term" value="F:DNA binding"/>
    <property type="evidence" value="ECO:0007669"/>
    <property type="project" value="UniProtKB-KW"/>
</dbReference>
<dbReference type="InterPro" id="IPR011010">
    <property type="entry name" value="DNA_brk_join_enz"/>
</dbReference>
<dbReference type="InterPro" id="IPR010998">
    <property type="entry name" value="Integrase_recombinase_N"/>
</dbReference>
<dbReference type="InterPro" id="IPR013762">
    <property type="entry name" value="Integrase-like_cat_sf"/>
</dbReference>
<dbReference type="GO" id="GO:0006310">
    <property type="term" value="P:DNA recombination"/>
    <property type="evidence" value="ECO:0007669"/>
    <property type="project" value="UniProtKB-KW"/>
</dbReference>
<dbReference type="CDD" id="cd01189">
    <property type="entry name" value="INT_ICEBs1_C_like"/>
    <property type="match status" value="1"/>
</dbReference>
<accession>A0AAC9W8K2</accession>
<dbReference type="SUPFAM" id="SSF56349">
    <property type="entry name" value="DNA breaking-rejoining enzymes"/>
    <property type="match status" value="1"/>
</dbReference>
<comment type="similarity">
    <text evidence="1">Belongs to the 'phage' integrase family.</text>
</comment>
<sequence length="396" mass="46132">MARYVKRGKVWQYELSIKEADGKYKKIRKSGFRTKSEAIAEASSLESKIKQGFKVNSKNILLSEAFLEWMEIFKKGKIESSTYKTYFSTLAYINKFFAAYTVKEMDRVKYQIGINKASETLSNGTIKNFNRQLRSCVKFLVDEGIIQSDFTQKVSIKGQKVIKENHVKFLNYSEFELFITSLKKQIDPSNTYPITFYIGAMTGMRYSEITGLTWDNIDFDNDVIKVRKTWRYDEKGFGPTKNESSVRDIVIDGSTKMILWRYKHRQEKLFQDLELTNPNPDNLVCWHPRRGIIVISEANKALKQFCNEIGLDHHITSHGLRHTHASVLLYKRVNIMTISKRLGHANISITLDTYSHILKELEKIENKEVKNIFSKINKDIKFGTNLAQQIKKERNR</sequence>
<evidence type="ECO:0000313" key="5">
    <source>
        <dbReference type="EMBL" id="ARE13398.1"/>
    </source>
</evidence>
<name>A0AAC9W8K2_LACLL</name>
<dbReference type="AlphaFoldDB" id="A0AAC9W8K2"/>
<evidence type="ECO:0000256" key="1">
    <source>
        <dbReference type="ARBA" id="ARBA00008857"/>
    </source>
</evidence>
<dbReference type="Gene3D" id="1.10.150.130">
    <property type="match status" value="1"/>
</dbReference>
<keyword evidence="3" id="KW-0233">DNA recombination</keyword>
<dbReference type="PANTHER" id="PTHR30349">
    <property type="entry name" value="PHAGE INTEGRASE-RELATED"/>
    <property type="match status" value="1"/>
</dbReference>
<evidence type="ECO:0000256" key="3">
    <source>
        <dbReference type="ARBA" id="ARBA00023172"/>
    </source>
</evidence>
<dbReference type="Proteomes" id="UP000192067">
    <property type="component" value="Chromosome"/>
</dbReference>
<dbReference type="Pfam" id="PF14657">
    <property type="entry name" value="Arm-DNA-bind_4"/>
    <property type="match status" value="1"/>
</dbReference>
<dbReference type="InterPro" id="IPR002104">
    <property type="entry name" value="Integrase_catalytic"/>
</dbReference>
<feature type="domain" description="Tyr recombinase" evidence="4">
    <location>
        <begin position="165"/>
        <end position="371"/>
    </location>
</feature>
<protein>
    <submittedName>
        <fullName evidence="5">Integrase</fullName>
    </submittedName>
</protein>
<keyword evidence="2" id="KW-0238">DNA-binding</keyword>
<gene>
    <name evidence="5" type="ORF">LLUC11_1065</name>
</gene>
<reference evidence="5 6" key="1">
    <citation type="journal article" date="2017" name="BMC Genomics">
        <title>Comparative and functional genomics of the Lactococcus lactis taxon; insights into evolution and niche adaptation.</title>
        <authorList>
            <person name="Kelleher P."/>
            <person name="Bottacini F."/>
            <person name="Mahony J."/>
            <person name="Kilcawley K.N."/>
            <person name="van Sinderen D."/>
        </authorList>
    </citation>
    <scope>NUCLEOTIDE SEQUENCE [LARGE SCALE GENOMIC DNA]</scope>
    <source>
        <strain evidence="5 6">UC11</strain>
    </source>
</reference>
<dbReference type="GO" id="GO:0015074">
    <property type="term" value="P:DNA integration"/>
    <property type="evidence" value="ECO:0007669"/>
    <property type="project" value="InterPro"/>
</dbReference>
<dbReference type="Gene3D" id="1.10.443.10">
    <property type="entry name" value="Intergrase catalytic core"/>
    <property type="match status" value="1"/>
</dbReference>
<organism evidence="5 6">
    <name type="scientific">Lactococcus lactis subsp. lactis</name>
    <name type="common">Streptococcus lactis</name>
    <dbReference type="NCBI Taxonomy" id="1360"/>
    <lineage>
        <taxon>Bacteria</taxon>
        <taxon>Bacillati</taxon>
        <taxon>Bacillota</taxon>
        <taxon>Bacilli</taxon>
        <taxon>Lactobacillales</taxon>
        <taxon>Streptococcaceae</taxon>
        <taxon>Lactococcus</taxon>
    </lineage>
</organism>
<dbReference type="EMBL" id="CP015904">
    <property type="protein sequence ID" value="ARE13398.1"/>
    <property type="molecule type" value="Genomic_DNA"/>
</dbReference>
<evidence type="ECO:0000259" key="4">
    <source>
        <dbReference type="PROSITE" id="PS51898"/>
    </source>
</evidence>
<proteinExistence type="inferred from homology"/>
<dbReference type="Pfam" id="PF00589">
    <property type="entry name" value="Phage_integrase"/>
    <property type="match status" value="1"/>
</dbReference>
<dbReference type="RefSeq" id="WP_081199570.1">
    <property type="nucleotide sequence ID" value="NZ_CP015903.2"/>
</dbReference>
<dbReference type="InterPro" id="IPR050090">
    <property type="entry name" value="Tyrosine_recombinase_XerCD"/>
</dbReference>
<evidence type="ECO:0000313" key="6">
    <source>
        <dbReference type="Proteomes" id="UP000192067"/>
    </source>
</evidence>
<dbReference type="PROSITE" id="PS51898">
    <property type="entry name" value="TYR_RECOMBINASE"/>
    <property type="match status" value="1"/>
</dbReference>
<dbReference type="PANTHER" id="PTHR30349:SF64">
    <property type="entry name" value="PROPHAGE INTEGRASE INTD-RELATED"/>
    <property type="match status" value="1"/>
</dbReference>
<evidence type="ECO:0000256" key="2">
    <source>
        <dbReference type="ARBA" id="ARBA00023125"/>
    </source>
</evidence>